<name>A0AAD4MUP7_9BILA</name>
<gene>
    <name evidence="2" type="ORF">DdX_14360</name>
</gene>
<feature type="region of interest" description="Disordered" evidence="1">
    <location>
        <begin position="53"/>
        <end position="79"/>
    </location>
</feature>
<evidence type="ECO:0000313" key="3">
    <source>
        <dbReference type="Proteomes" id="UP001201812"/>
    </source>
</evidence>
<dbReference type="AlphaFoldDB" id="A0AAD4MUP7"/>
<protein>
    <submittedName>
        <fullName evidence="2">Uncharacterized protein</fullName>
    </submittedName>
</protein>
<evidence type="ECO:0000313" key="2">
    <source>
        <dbReference type="EMBL" id="KAI1704241.1"/>
    </source>
</evidence>
<reference evidence="2" key="1">
    <citation type="submission" date="2022-01" db="EMBL/GenBank/DDBJ databases">
        <title>Genome Sequence Resource for Two Populations of Ditylenchus destructor, the Migratory Endoparasitic Phytonematode.</title>
        <authorList>
            <person name="Zhang H."/>
            <person name="Lin R."/>
            <person name="Xie B."/>
        </authorList>
    </citation>
    <scope>NUCLEOTIDE SEQUENCE</scope>
    <source>
        <strain evidence="2">BazhouSP</strain>
    </source>
</reference>
<comment type="caution">
    <text evidence="2">The sequence shown here is derived from an EMBL/GenBank/DDBJ whole genome shotgun (WGS) entry which is preliminary data.</text>
</comment>
<accession>A0AAD4MUP7</accession>
<evidence type="ECO:0000256" key="1">
    <source>
        <dbReference type="SAM" id="MobiDB-lite"/>
    </source>
</evidence>
<organism evidence="2 3">
    <name type="scientific">Ditylenchus destructor</name>
    <dbReference type="NCBI Taxonomy" id="166010"/>
    <lineage>
        <taxon>Eukaryota</taxon>
        <taxon>Metazoa</taxon>
        <taxon>Ecdysozoa</taxon>
        <taxon>Nematoda</taxon>
        <taxon>Chromadorea</taxon>
        <taxon>Rhabditida</taxon>
        <taxon>Tylenchina</taxon>
        <taxon>Tylenchomorpha</taxon>
        <taxon>Sphaerularioidea</taxon>
        <taxon>Anguinidae</taxon>
        <taxon>Anguininae</taxon>
        <taxon>Ditylenchus</taxon>
    </lineage>
</organism>
<dbReference type="Proteomes" id="UP001201812">
    <property type="component" value="Unassembled WGS sequence"/>
</dbReference>
<dbReference type="EMBL" id="JAKKPZ010000070">
    <property type="protein sequence ID" value="KAI1704241.1"/>
    <property type="molecule type" value="Genomic_DNA"/>
</dbReference>
<proteinExistence type="predicted"/>
<keyword evidence="3" id="KW-1185">Reference proteome</keyword>
<sequence length="106" mass="11340">MWAEEIFGGSNRPKVAAVRLYFVRKQAKTKNCDVAPRSFPAARPLSNDLSSMIGAAAAEKSGSRRKRGKENQSKARPIAPQVLPAGALPIYLSEVSGGISKLLSSQ</sequence>